<dbReference type="GO" id="GO:0016020">
    <property type="term" value="C:membrane"/>
    <property type="evidence" value="ECO:0007669"/>
    <property type="project" value="UniProtKB-SubCell"/>
</dbReference>
<feature type="transmembrane region" description="Helical" evidence="7">
    <location>
        <begin position="396"/>
        <end position="419"/>
    </location>
</feature>
<dbReference type="Proteomes" id="UP000250140">
    <property type="component" value="Unassembled WGS sequence"/>
</dbReference>
<dbReference type="Gene3D" id="1.20.1250.20">
    <property type="entry name" value="MFS general substrate transporter like domains"/>
    <property type="match status" value="1"/>
</dbReference>
<evidence type="ECO:0000256" key="5">
    <source>
        <dbReference type="ARBA" id="ARBA00023136"/>
    </source>
</evidence>
<dbReference type="InterPro" id="IPR020846">
    <property type="entry name" value="MFS_dom"/>
</dbReference>
<organism evidence="9 10">
    <name type="scientific">Glonium stellatum</name>
    <dbReference type="NCBI Taxonomy" id="574774"/>
    <lineage>
        <taxon>Eukaryota</taxon>
        <taxon>Fungi</taxon>
        <taxon>Dikarya</taxon>
        <taxon>Ascomycota</taxon>
        <taxon>Pezizomycotina</taxon>
        <taxon>Dothideomycetes</taxon>
        <taxon>Pleosporomycetidae</taxon>
        <taxon>Gloniales</taxon>
        <taxon>Gloniaceae</taxon>
        <taxon>Glonium</taxon>
    </lineage>
</organism>
<keyword evidence="3 7" id="KW-0812">Transmembrane</keyword>
<feature type="transmembrane region" description="Helical" evidence="7">
    <location>
        <begin position="157"/>
        <end position="177"/>
    </location>
</feature>
<feature type="domain" description="Major facilitator superfamily (MFS) profile" evidence="8">
    <location>
        <begin position="63"/>
        <end position="490"/>
    </location>
</feature>
<dbReference type="PROSITE" id="PS50850">
    <property type="entry name" value="MFS"/>
    <property type="match status" value="1"/>
</dbReference>
<feature type="transmembrane region" description="Helical" evidence="7">
    <location>
        <begin position="61"/>
        <end position="82"/>
    </location>
</feature>
<reference evidence="9 10" key="1">
    <citation type="journal article" date="2016" name="Nat. Commun.">
        <title>Ectomycorrhizal ecology is imprinted in the genome of the dominant symbiotic fungus Cenococcum geophilum.</title>
        <authorList>
            <consortium name="DOE Joint Genome Institute"/>
            <person name="Peter M."/>
            <person name="Kohler A."/>
            <person name="Ohm R.A."/>
            <person name="Kuo A."/>
            <person name="Krutzmann J."/>
            <person name="Morin E."/>
            <person name="Arend M."/>
            <person name="Barry K.W."/>
            <person name="Binder M."/>
            <person name="Choi C."/>
            <person name="Clum A."/>
            <person name="Copeland A."/>
            <person name="Grisel N."/>
            <person name="Haridas S."/>
            <person name="Kipfer T."/>
            <person name="LaButti K."/>
            <person name="Lindquist E."/>
            <person name="Lipzen A."/>
            <person name="Maire R."/>
            <person name="Meier B."/>
            <person name="Mihaltcheva S."/>
            <person name="Molinier V."/>
            <person name="Murat C."/>
            <person name="Poggeler S."/>
            <person name="Quandt C.A."/>
            <person name="Sperisen C."/>
            <person name="Tritt A."/>
            <person name="Tisserant E."/>
            <person name="Crous P.W."/>
            <person name="Henrissat B."/>
            <person name="Nehls U."/>
            <person name="Egli S."/>
            <person name="Spatafora J.W."/>
            <person name="Grigoriev I.V."/>
            <person name="Martin F.M."/>
        </authorList>
    </citation>
    <scope>NUCLEOTIDE SEQUENCE [LARGE SCALE GENOMIC DNA]</scope>
    <source>
        <strain evidence="9 10">CBS 207.34</strain>
    </source>
</reference>
<dbReference type="FunFam" id="1.20.1250.20:FF:000011">
    <property type="entry name" value="MFS multidrug transporter, putative"/>
    <property type="match status" value="1"/>
</dbReference>
<evidence type="ECO:0000313" key="10">
    <source>
        <dbReference type="Proteomes" id="UP000250140"/>
    </source>
</evidence>
<feature type="transmembrane region" description="Helical" evidence="7">
    <location>
        <begin position="431"/>
        <end position="452"/>
    </location>
</feature>
<comment type="similarity">
    <text evidence="2">Belongs to the major facilitator superfamily.</text>
</comment>
<keyword evidence="4 7" id="KW-1133">Transmembrane helix</keyword>
<feature type="region of interest" description="Disordered" evidence="6">
    <location>
        <begin position="1"/>
        <end position="33"/>
    </location>
</feature>
<keyword evidence="5 7" id="KW-0472">Membrane</keyword>
<feature type="transmembrane region" description="Helical" evidence="7">
    <location>
        <begin position="216"/>
        <end position="238"/>
    </location>
</feature>
<dbReference type="EMBL" id="KV750248">
    <property type="protein sequence ID" value="OCL05615.1"/>
    <property type="molecule type" value="Genomic_DNA"/>
</dbReference>
<evidence type="ECO:0000313" key="9">
    <source>
        <dbReference type="EMBL" id="OCL05615.1"/>
    </source>
</evidence>
<dbReference type="Pfam" id="PF07690">
    <property type="entry name" value="MFS_1"/>
    <property type="match status" value="1"/>
</dbReference>
<dbReference type="PANTHER" id="PTHR23502:SF68">
    <property type="entry name" value="MULTIDRUG TRANSPORTER, PUTATIVE (AFU_ORTHOLOGUE AFUA_3G01120)-RELATED"/>
    <property type="match status" value="1"/>
</dbReference>
<protein>
    <submittedName>
        <fullName evidence="9">MFS general substrate transporter</fullName>
    </submittedName>
</protein>
<sequence>MQSATGVSRIRPCDEENLDLQSPPKVESQKIDSDGRELNIVSWEGDDDPANPRNWPATVKWGNITIVSLVTIVTPLASSMFAPAVPQVMAQFHSNNEELASFVISVYVIGFALGPLVVAPLSELYGRLIIYHISNILFVAFTIGCALSSSIRMFTAFRLLSGCVGVTPMVLGGGSIADIIPAERRGTAMAIWGSGQLFGPVIGPIAGGYLNEAAGWRWIFWTLAIIGGVLTTLGILLLRETYAPVLLKRKAKKLRKHTGDPSFRLSIDEQVSPLAYFKNALIRPLRLLFTSRIVFFLSVDVSIAYGYLYLVFTTLTYTFEERYGFSSGVAGLTFLGIGTGMFIGLVTVSAYSDKTAQRKSISGDLQPEDRLTPLVPGAFLIPIGLFWYGWSVAAHIFWIVPLVGTAFFGAGLIATFVPVQMYLIDTFDRHAASALAALTILRSVTGATLPLAGQKLFNALGDGWGNSLLAFIALALTPIPFLFLRYGERLRSGISTS</sequence>
<evidence type="ECO:0000259" key="8">
    <source>
        <dbReference type="PROSITE" id="PS50850"/>
    </source>
</evidence>
<dbReference type="CDD" id="cd17323">
    <property type="entry name" value="MFS_Tpo1_MDR_like"/>
    <property type="match status" value="1"/>
</dbReference>
<feature type="transmembrane region" description="Helical" evidence="7">
    <location>
        <begin position="128"/>
        <end position="151"/>
    </location>
</feature>
<dbReference type="SUPFAM" id="SSF103473">
    <property type="entry name" value="MFS general substrate transporter"/>
    <property type="match status" value="1"/>
</dbReference>
<dbReference type="InterPro" id="IPR036259">
    <property type="entry name" value="MFS_trans_sf"/>
</dbReference>
<dbReference type="OrthoDB" id="5296287at2759"/>
<dbReference type="AlphaFoldDB" id="A0A8E2JQ83"/>
<comment type="subcellular location">
    <subcellularLocation>
        <location evidence="1">Membrane</location>
        <topology evidence="1">Multi-pass membrane protein</topology>
    </subcellularLocation>
</comment>
<name>A0A8E2JQ83_9PEZI</name>
<proteinExistence type="inferred from homology"/>
<keyword evidence="10" id="KW-1185">Reference proteome</keyword>
<feature type="transmembrane region" description="Helical" evidence="7">
    <location>
        <begin position="102"/>
        <end position="121"/>
    </location>
</feature>
<evidence type="ECO:0000256" key="7">
    <source>
        <dbReference type="SAM" id="Phobius"/>
    </source>
</evidence>
<evidence type="ECO:0000256" key="6">
    <source>
        <dbReference type="SAM" id="MobiDB-lite"/>
    </source>
</evidence>
<feature type="transmembrane region" description="Helical" evidence="7">
    <location>
        <begin position="371"/>
        <end position="390"/>
    </location>
</feature>
<accession>A0A8E2JQ83</accession>
<feature type="transmembrane region" description="Helical" evidence="7">
    <location>
        <begin position="293"/>
        <end position="312"/>
    </location>
</feature>
<evidence type="ECO:0000256" key="1">
    <source>
        <dbReference type="ARBA" id="ARBA00004141"/>
    </source>
</evidence>
<feature type="transmembrane region" description="Helical" evidence="7">
    <location>
        <begin position="464"/>
        <end position="484"/>
    </location>
</feature>
<gene>
    <name evidence="9" type="ORF">AOQ84DRAFT_224692</name>
</gene>
<feature type="transmembrane region" description="Helical" evidence="7">
    <location>
        <begin position="332"/>
        <end position="351"/>
    </location>
</feature>
<evidence type="ECO:0000256" key="2">
    <source>
        <dbReference type="ARBA" id="ARBA00008335"/>
    </source>
</evidence>
<dbReference type="PANTHER" id="PTHR23502">
    <property type="entry name" value="MAJOR FACILITATOR SUPERFAMILY"/>
    <property type="match status" value="1"/>
</dbReference>
<dbReference type="GO" id="GO:0022857">
    <property type="term" value="F:transmembrane transporter activity"/>
    <property type="evidence" value="ECO:0007669"/>
    <property type="project" value="InterPro"/>
</dbReference>
<evidence type="ECO:0000256" key="4">
    <source>
        <dbReference type="ARBA" id="ARBA00022989"/>
    </source>
</evidence>
<dbReference type="InterPro" id="IPR011701">
    <property type="entry name" value="MFS"/>
</dbReference>
<evidence type="ECO:0000256" key="3">
    <source>
        <dbReference type="ARBA" id="ARBA00022692"/>
    </source>
</evidence>
<feature type="transmembrane region" description="Helical" evidence="7">
    <location>
        <begin position="189"/>
        <end position="210"/>
    </location>
</feature>